<proteinExistence type="predicted"/>
<name>A0A2V3IG24_9FLOR</name>
<evidence type="ECO:0000313" key="1">
    <source>
        <dbReference type="EMBL" id="PXF40993.1"/>
    </source>
</evidence>
<reference evidence="1 2" key="1">
    <citation type="journal article" date="2018" name="Mol. Biol. Evol.">
        <title>Analysis of the draft genome of the red seaweed Gracilariopsis chorda provides insights into genome size evolution in Rhodophyta.</title>
        <authorList>
            <person name="Lee J."/>
            <person name="Yang E.C."/>
            <person name="Graf L."/>
            <person name="Yang J.H."/>
            <person name="Qiu H."/>
            <person name="Zel Zion U."/>
            <person name="Chan C.X."/>
            <person name="Stephens T.G."/>
            <person name="Weber A.P.M."/>
            <person name="Boo G.H."/>
            <person name="Boo S.M."/>
            <person name="Kim K.M."/>
            <person name="Shin Y."/>
            <person name="Jung M."/>
            <person name="Lee S.J."/>
            <person name="Yim H.S."/>
            <person name="Lee J.H."/>
            <person name="Bhattacharya D."/>
            <person name="Yoon H.S."/>
        </authorList>
    </citation>
    <scope>NUCLEOTIDE SEQUENCE [LARGE SCALE GENOMIC DNA]</scope>
    <source>
        <strain evidence="1 2">SKKU-2015</strain>
        <tissue evidence="1">Whole body</tissue>
    </source>
</reference>
<sequence>MRRVQVAGEEANQICNAVGVISLNKSTHIDEAAIVSAVFFCASLSSTNTSMKGRNLNPAVQKKEHFATVETKMPCTKTINLQKKSEVDLEIFTALK</sequence>
<keyword evidence="2" id="KW-1185">Reference proteome</keyword>
<evidence type="ECO:0000313" key="2">
    <source>
        <dbReference type="Proteomes" id="UP000247409"/>
    </source>
</evidence>
<accession>A0A2V3IG24</accession>
<dbReference type="Proteomes" id="UP000247409">
    <property type="component" value="Unassembled WGS sequence"/>
</dbReference>
<protein>
    <submittedName>
        <fullName evidence="1">Uncharacterized protein</fullName>
    </submittedName>
</protein>
<comment type="caution">
    <text evidence="1">The sequence shown here is derived from an EMBL/GenBank/DDBJ whole genome shotgun (WGS) entry which is preliminary data.</text>
</comment>
<dbReference type="EMBL" id="NBIV01000247">
    <property type="protein sequence ID" value="PXF40993.1"/>
    <property type="molecule type" value="Genomic_DNA"/>
</dbReference>
<organism evidence="1 2">
    <name type="scientific">Gracilariopsis chorda</name>
    <dbReference type="NCBI Taxonomy" id="448386"/>
    <lineage>
        <taxon>Eukaryota</taxon>
        <taxon>Rhodophyta</taxon>
        <taxon>Florideophyceae</taxon>
        <taxon>Rhodymeniophycidae</taxon>
        <taxon>Gracilariales</taxon>
        <taxon>Gracilariaceae</taxon>
        <taxon>Gracilariopsis</taxon>
    </lineage>
</organism>
<gene>
    <name evidence="1" type="ORF">BWQ96_09288</name>
</gene>
<dbReference type="AlphaFoldDB" id="A0A2V3IG24"/>